<dbReference type="Proteomes" id="UP001276659">
    <property type="component" value="Unassembled WGS sequence"/>
</dbReference>
<dbReference type="Gene3D" id="3.30.450.70">
    <property type="match status" value="1"/>
</dbReference>
<dbReference type="PANTHER" id="PTHR12403">
    <property type="entry name" value="TRAFFICKING PROTEIN PARTICLE COMPLEX SUBUNIT 2"/>
    <property type="match status" value="1"/>
</dbReference>
<evidence type="ECO:0000313" key="2">
    <source>
        <dbReference type="Proteomes" id="UP001276659"/>
    </source>
</evidence>
<gene>
    <name evidence="1" type="ORF">OEA41_003006</name>
</gene>
<evidence type="ECO:0000313" key="1">
    <source>
        <dbReference type="EMBL" id="KAK3170922.1"/>
    </source>
</evidence>
<sequence length="185" mass="20055">MRDNPLHIALFPPYTTTPSAYLEFSFLLNASLDIFDARSRDRNRVDQDLGLLQAVDERLSIWGWETGTGTRFAVVVDAWGKTGERGSQSPVSGAGSRRAVGDGDVKGVSIAPAAMGWEGRGEAWDAFKALQTAYIRLLQNPFYTPDEHTPMAVAAGKGKGGKITSKGFIREVQKIGEAWKPGANV</sequence>
<protein>
    <submittedName>
        <fullName evidence="1">Uncharacterized protein</fullName>
    </submittedName>
</protein>
<organism evidence="1 2">
    <name type="scientific">Lepraria neglecta</name>
    <dbReference type="NCBI Taxonomy" id="209136"/>
    <lineage>
        <taxon>Eukaryota</taxon>
        <taxon>Fungi</taxon>
        <taxon>Dikarya</taxon>
        <taxon>Ascomycota</taxon>
        <taxon>Pezizomycotina</taxon>
        <taxon>Lecanoromycetes</taxon>
        <taxon>OSLEUM clade</taxon>
        <taxon>Lecanoromycetidae</taxon>
        <taxon>Lecanorales</taxon>
        <taxon>Lecanorineae</taxon>
        <taxon>Stereocaulaceae</taxon>
        <taxon>Lepraria</taxon>
    </lineage>
</organism>
<accession>A0AAE0DHY1</accession>
<dbReference type="GO" id="GO:0006888">
    <property type="term" value="P:endoplasmic reticulum to Golgi vesicle-mediated transport"/>
    <property type="evidence" value="ECO:0007669"/>
    <property type="project" value="InterPro"/>
</dbReference>
<comment type="caution">
    <text evidence="1">The sequence shown here is derived from an EMBL/GenBank/DDBJ whole genome shotgun (WGS) entry which is preliminary data.</text>
</comment>
<dbReference type="InterPro" id="IPR006722">
    <property type="entry name" value="Sedlin"/>
</dbReference>
<dbReference type="InterPro" id="IPR011012">
    <property type="entry name" value="Longin-like_dom_sf"/>
</dbReference>
<dbReference type="AlphaFoldDB" id="A0AAE0DHY1"/>
<dbReference type="SUPFAM" id="SSF64356">
    <property type="entry name" value="SNARE-like"/>
    <property type="match status" value="1"/>
</dbReference>
<proteinExistence type="predicted"/>
<dbReference type="Pfam" id="PF04628">
    <property type="entry name" value="Sedlin_N"/>
    <property type="match status" value="1"/>
</dbReference>
<dbReference type="EMBL" id="JASNWA010000008">
    <property type="protein sequence ID" value="KAK3170922.1"/>
    <property type="molecule type" value="Genomic_DNA"/>
</dbReference>
<name>A0AAE0DHY1_9LECA</name>
<keyword evidence="2" id="KW-1185">Reference proteome</keyword>
<dbReference type="GO" id="GO:0005737">
    <property type="term" value="C:cytoplasm"/>
    <property type="evidence" value="ECO:0007669"/>
    <property type="project" value="GOC"/>
</dbReference>
<reference evidence="1" key="1">
    <citation type="submission" date="2022-11" db="EMBL/GenBank/DDBJ databases">
        <title>Chromosomal genome sequence assembly and mating type (MAT) locus characterization of the leprose asexual lichenized fungus Lepraria neglecta (Nyl.) Erichsen.</title>
        <authorList>
            <person name="Allen J.L."/>
            <person name="Pfeffer B."/>
        </authorList>
    </citation>
    <scope>NUCLEOTIDE SEQUENCE</scope>
    <source>
        <strain evidence="1">Allen 5258</strain>
    </source>
</reference>